<gene>
    <name evidence="1" type="ORF">SAMN04488130_106104</name>
</gene>
<evidence type="ECO:0000313" key="2">
    <source>
        <dbReference type="Proteomes" id="UP000236737"/>
    </source>
</evidence>
<protein>
    <submittedName>
        <fullName evidence="1">Uncharacterized protein</fullName>
    </submittedName>
</protein>
<dbReference type="AlphaFoldDB" id="A0A1H5XNA3"/>
<name>A0A1H5XNA3_9FLAO</name>
<reference evidence="2" key="1">
    <citation type="submission" date="2016-10" db="EMBL/GenBank/DDBJ databases">
        <authorList>
            <person name="Varghese N."/>
            <person name="Submissions S."/>
        </authorList>
    </citation>
    <scope>NUCLEOTIDE SEQUENCE [LARGE SCALE GENOMIC DNA]</scope>
    <source>
        <strain evidence="2">CGMCC 1.9230</strain>
    </source>
</reference>
<dbReference type="Proteomes" id="UP000236737">
    <property type="component" value="Unassembled WGS sequence"/>
</dbReference>
<proteinExistence type="predicted"/>
<organism evidence="1 2">
    <name type="scientific">Flavobacterium urumqiense</name>
    <dbReference type="NCBI Taxonomy" id="935224"/>
    <lineage>
        <taxon>Bacteria</taxon>
        <taxon>Pseudomonadati</taxon>
        <taxon>Bacteroidota</taxon>
        <taxon>Flavobacteriia</taxon>
        <taxon>Flavobacteriales</taxon>
        <taxon>Flavobacteriaceae</taxon>
        <taxon>Flavobacterium</taxon>
    </lineage>
</organism>
<accession>A0A1H5XNA3</accession>
<sequence length="40" mass="4693">MTLLKKLKKILICKILVRPEKAGRAIPFKRSSLNSYENKY</sequence>
<keyword evidence="2" id="KW-1185">Reference proteome</keyword>
<evidence type="ECO:0000313" key="1">
    <source>
        <dbReference type="EMBL" id="SEG12716.1"/>
    </source>
</evidence>
<dbReference type="EMBL" id="FNVP01000006">
    <property type="protein sequence ID" value="SEG12716.1"/>
    <property type="molecule type" value="Genomic_DNA"/>
</dbReference>